<feature type="compositionally biased region" description="Polar residues" evidence="1">
    <location>
        <begin position="274"/>
        <end position="287"/>
    </location>
</feature>
<feature type="region of interest" description="Disordered" evidence="1">
    <location>
        <begin position="397"/>
        <end position="539"/>
    </location>
</feature>
<accession>A0AAD7UFR8</accession>
<dbReference type="EMBL" id="JAQMWT010000319">
    <property type="protein sequence ID" value="KAJ8604968.1"/>
    <property type="molecule type" value="Genomic_DNA"/>
</dbReference>
<organism evidence="2 3">
    <name type="scientific">Chrysophaeum taylorii</name>
    <dbReference type="NCBI Taxonomy" id="2483200"/>
    <lineage>
        <taxon>Eukaryota</taxon>
        <taxon>Sar</taxon>
        <taxon>Stramenopiles</taxon>
        <taxon>Ochrophyta</taxon>
        <taxon>Pelagophyceae</taxon>
        <taxon>Pelagomonadales</taxon>
        <taxon>Pelagomonadaceae</taxon>
        <taxon>Chrysophaeum</taxon>
    </lineage>
</organism>
<feature type="region of interest" description="Disordered" evidence="1">
    <location>
        <begin position="49"/>
        <end position="130"/>
    </location>
</feature>
<reference evidence="2" key="1">
    <citation type="submission" date="2023-01" db="EMBL/GenBank/DDBJ databases">
        <title>Metagenome sequencing of chrysophaentin producing Chrysophaeum taylorii.</title>
        <authorList>
            <person name="Davison J."/>
            <person name="Bewley C."/>
        </authorList>
    </citation>
    <scope>NUCLEOTIDE SEQUENCE</scope>
    <source>
        <strain evidence="2">NIES-1699</strain>
    </source>
</reference>
<feature type="compositionally biased region" description="Basic and acidic residues" evidence="1">
    <location>
        <begin position="148"/>
        <end position="161"/>
    </location>
</feature>
<feature type="compositionally biased region" description="Polar residues" evidence="1">
    <location>
        <begin position="256"/>
        <end position="267"/>
    </location>
</feature>
<comment type="caution">
    <text evidence="2">The sequence shown here is derived from an EMBL/GenBank/DDBJ whole genome shotgun (WGS) entry which is preliminary data.</text>
</comment>
<name>A0AAD7UFR8_9STRA</name>
<feature type="compositionally biased region" description="Basic and acidic residues" evidence="1">
    <location>
        <begin position="84"/>
        <end position="94"/>
    </location>
</feature>
<feature type="compositionally biased region" description="Polar residues" evidence="1">
    <location>
        <begin position="398"/>
        <end position="417"/>
    </location>
</feature>
<feature type="compositionally biased region" description="Basic and acidic residues" evidence="1">
    <location>
        <begin position="105"/>
        <end position="114"/>
    </location>
</feature>
<gene>
    <name evidence="2" type="ORF">CTAYLR_006900</name>
</gene>
<feature type="compositionally biased region" description="Basic and acidic residues" evidence="1">
    <location>
        <begin position="196"/>
        <end position="209"/>
    </location>
</feature>
<evidence type="ECO:0000313" key="3">
    <source>
        <dbReference type="Proteomes" id="UP001230188"/>
    </source>
</evidence>
<keyword evidence="3" id="KW-1185">Reference proteome</keyword>
<feature type="compositionally biased region" description="Basic and acidic residues" evidence="1">
    <location>
        <begin position="455"/>
        <end position="465"/>
    </location>
</feature>
<evidence type="ECO:0000256" key="1">
    <source>
        <dbReference type="SAM" id="MobiDB-lite"/>
    </source>
</evidence>
<dbReference type="AlphaFoldDB" id="A0AAD7UFR8"/>
<protein>
    <submittedName>
        <fullName evidence="2">Uncharacterized protein</fullName>
    </submittedName>
</protein>
<feature type="compositionally biased region" description="Basic and acidic residues" evidence="1">
    <location>
        <begin position="121"/>
        <end position="130"/>
    </location>
</feature>
<sequence length="643" mass="70655">MRRAASKARMNMNNILLALGRRVPSEHTIPRQPPVDDVALSRAANHNYAVVQATPTDDDDDDDYDDARETTTRAVRTPAARPRRQAESGDHESHLFTPAARRRRAEPVGREDHGSTAAHPRQKEPRLEVSARSRADLMLHIRAPPAHEPNDEPHPMNEARNDAPVPDSSDEVNVPPRSAPTHHPPWIGNDAVAPEEETRQREEPLHDQVEQTMKNARAVPRAEDDRNEPETIEPTEVPPRPTYGQTRHHRRDDQCPLTTTNIQTSSESADEQPAVQSSRDSRLSANPGNRLRKRRRQGPSETTPRVTQNITRTLICSCNGAGCDICGGRRNVPRVEAVPLVDSPPMTPEMTEKEMMDLESLSVMRLKQHADRLGVEPDDDPRQKHTWITAIRRAVARETTTSNASTAISPETASRTEPNLPVNVPSQHNDHATTSGGGAAAATSTRVPASLATQRVDETPPHRSVPDSADEGETARRDASDDRDNEQLVAKTPCAEATVEALPLVTPNATGQPADERDDDDSSRTSTQHDEEAVVPPPAYKASYPGALIDGGVLDITGFAELFGNISNEQTLQSAIAAAKSAWQNPRCRRGWEVLEAATQPQANDAARDVYKMSRAVLMLLQFADHVNHATKSREVGRTRNGC</sequence>
<feature type="compositionally biased region" description="Acidic residues" evidence="1">
    <location>
        <begin position="56"/>
        <end position="66"/>
    </location>
</feature>
<dbReference type="Proteomes" id="UP001230188">
    <property type="component" value="Unassembled WGS sequence"/>
</dbReference>
<feature type="region of interest" description="Disordered" evidence="1">
    <location>
        <begin position="144"/>
        <end position="306"/>
    </location>
</feature>
<evidence type="ECO:0000313" key="2">
    <source>
        <dbReference type="EMBL" id="KAJ8604968.1"/>
    </source>
</evidence>
<proteinExistence type="predicted"/>
<feature type="compositionally biased region" description="Basic and acidic residues" evidence="1">
    <location>
        <begin position="473"/>
        <end position="486"/>
    </location>
</feature>